<protein>
    <submittedName>
        <fullName evidence="1">Uncharacterized protein</fullName>
    </submittedName>
</protein>
<dbReference type="EMBL" id="CP013614">
    <property type="protein sequence ID" value="ALS01792.1"/>
    <property type="molecule type" value="Genomic_DNA"/>
</dbReference>
<gene>
    <name evidence="1" type="ORF">ATZ33_10520</name>
</gene>
<dbReference type="Proteomes" id="UP000065511">
    <property type="component" value="Chromosome"/>
</dbReference>
<evidence type="ECO:0000313" key="2">
    <source>
        <dbReference type="Proteomes" id="UP000065511"/>
    </source>
</evidence>
<proteinExistence type="predicted"/>
<evidence type="ECO:0000313" key="1">
    <source>
        <dbReference type="EMBL" id="ALS01792.1"/>
    </source>
</evidence>
<sequence>MENESLNKNQSIVVDYLRESVLENREYSIYFILNNFHYNIIIGFGNKLINNAYRNLSIKEQYEVLEKLAYSLLDSTEKKWIDLNKNQVVVHDYLFETSLHFDKQPFFAISELCEIISEELKPKKVINAFNKLSEKEQYELLSEFARFQIAFNRIDWDI</sequence>
<keyword evidence="2" id="KW-1185">Reference proteome</keyword>
<organism evidence="1 2">
    <name type="scientific">Enterococcus silesiacus</name>
    <dbReference type="NCBI Taxonomy" id="332949"/>
    <lineage>
        <taxon>Bacteria</taxon>
        <taxon>Bacillati</taxon>
        <taxon>Bacillota</taxon>
        <taxon>Bacilli</taxon>
        <taxon>Lactobacillales</taxon>
        <taxon>Enterococcaceae</taxon>
        <taxon>Enterococcus</taxon>
    </lineage>
</organism>
<reference evidence="1 2" key="1">
    <citation type="submission" date="2015-12" db="EMBL/GenBank/DDBJ databases">
        <authorList>
            <person name="Lauer A."/>
            <person name="Humrighouse B."/>
            <person name="Loparev V."/>
            <person name="Shewmaker P.L."/>
            <person name="Whitney A.M."/>
            <person name="McLaughlin R.W."/>
        </authorList>
    </citation>
    <scope>NUCLEOTIDE SEQUENCE [LARGE SCALE GENOMIC DNA]</scope>
    <source>
        <strain evidence="1 2">LMG 23085</strain>
    </source>
</reference>
<accession>A0ABN4J7B1</accession>
<name>A0ABN4J7B1_9ENTE</name>
<dbReference type="RefSeq" id="WP_071877363.1">
    <property type="nucleotide sequence ID" value="NZ_JXLC01000008.1"/>
</dbReference>